<gene>
    <name evidence="1" type="ORF">CVO76_11010</name>
</gene>
<dbReference type="EMBL" id="CP024915">
    <property type="protein sequence ID" value="AUZ88101.1"/>
    <property type="molecule type" value="Genomic_DNA"/>
</dbReference>
<reference evidence="1 2" key="1">
    <citation type="submission" date="2017-11" db="EMBL/GenBank/DDBJ databases">
        <title>Draft genome of Arthrobacter agilis strain UMCV2, a plant growth-promoting rhizobacterium and biocontrol capacity of phytopathogenic fungi.</title>
        <authorList>
            <person name="Martinez-Camara R."/>
            <person name="Santoyo G."/>
            <person name="Moreno-Hagelsieb G."/>
            <person name="Valencia-Cantero E."/>
        </authorList>
    </citation>
    <scope>NUCLEOTIDE SEQUENCE [LARGE SCALE GENOMIC DNA]</scope>
    <source>
        <strain evidence="1 2">UMCV2</strain>
    </source>
</reference>
<evidence type="ECO:0008006" key="3">
    <source>
        <dbReference type="Google" id="ProtNLM"/>
    </source>
</evidence>
<protein>
    <recommendedName>
        <fullName evidence="3">DUF1059 domain-containing protein</fullName>
    </recommendedName>
</protein>
<dbReference type="RefSeq" id="WP_133081210.1">
    <property type="nucleotide sequence ID" value="NZ_CP024915.1"/>
</dbReference>
<evidence type="ECO:0000313" key="2">
    <source>
        <dbReference type="Proteomes" id="UP000239187"/>
    </source>
</evidence>
<evidence type="ECO:0000313" key="1">
    <source>
        <dbReference type="EMBL" id="AUZ88101.1"/>
    </source>
</evidence>
<name>A0A2L0UFS5_9MICC</name>
<dbReference type="Proteomes" id="UP000239187">
    <property type="component" value="Chromosome"/>
</dbReference>
<sequence length="57" mass="5920">MKAFACGDVVPGCEARWVCSSEDEILARVGEHAAAVHGLTDLAPELVGAVRTRIVAA</sequence>
<dbReference type="InterPro" id="IPR009409">
    <property type="entry name" value="DUF1059"/>
</dbReference>
<accession>A0A2L0UFS5</accession>
<proteinExistence type="predicted"/>
<dbReference type="Pfam" id="PF06348">
    <property type="entry name" value="DUF1059"/>
    <property type="match status" value="1"/>
</dbReference>
<organism evidence="1 2">
    <name type="scientific">Arthrobacter agilis</name>
    <dbReference type="NCBI Taxonomy" id="37921"/>
    <lineage>
        <taxon>Bacteria</taxon>
        <taxon>Bacillati</taxon>
        <taxon>Actinomycetota</taxon>
        <taxon>Actinomycetes</taxon>
        <taxon>Micrococcales</taxon>
        <taxon>Micrococcaceae</taxon>
        <taxon>Arthrobacter</taxon>
    </lineage>
</organism>
<dbReference type="AlphaFoldDB" id="A0A2L0UFS5"/>